<dbReference type="InterPro" id="IPR029025">
    <property type="entry name" value="T3SS_substrate_exporter_C"/>
</dbReference>
<evidence type="ECO:0008006" key="3">
    <source>
        <dbReference type="Google" id="ProtNLM"/>
    </source>
</evidence>
<dbReference type="PANTHER" id="PTHR30531:SF12">
    <property type="entry name" value="FLAGELLAR BIOSYNTHETIC PROTEIN FLHB"/>
    <property type="match status" value="1"/>
</dbReference>
<dbReference type="AlphaFoldDB" id="A0A345BWS3"/>
<dbReference type="KEGG" id="rue:DT065_04785"/>
<dbReference type="GO" id="GO:0005886">
    <property type="term" value="C:plasma membrane"/>
    <property type="evidence" value="ECO:0007669"/>
    <property type="project" value="TreeGrafter"/>
</dbReference>
<dbReference type="PANTHER" id="PTHR30531">
    <property type="entry name" value="FLAGELLAR BIOSYNTHETIC PROTEIN FLHB"/>
    <property type="match status" value="1"/>
</dbReference>
<dbReference type="Gene3D" id="3.40.1690.10">
    <property type="entry name" value="secretion proteins EscU"/>
    <property type="match status" value="1"/>
</dbReference>
<dbReference type="EMBL" id="CP031092">
    <property type="protein sequence ID" value="AXF55404.1"/>
    <property type="molecule type" value="Genomic_DNA"/>
</dbReference>
<proteinExistence type="predicted"/>
<gene>
    <name evidence="1" type="ORF">DT065_04785</name>
</gene>
<reference evidence="1 2" key="1">
    <citation type="journal article" date="2018" name="J. Microbiol.">
        <title>Salicibibacter kimchii gen. nov., sp. nov., a moderately halophilic and alkalitolerant bacterium in the family Bacillaceae, isolated from kimchi.</title>
        <authorList>
            <person name="Jang J.Y."/>
            <person name="Oh Y.J."/>
            <person name="Lim S.K."/>
            <person name="Park H.K."/>
            <person name="Lee C."/>
            <person name="Kim J.Y."/>
            <person name="Lee M.A."/>
            <person name="Choi H.J."/>
        </authorList>
    </citation>
    <scope>NUCLEOTIDE SEQUENCE [LARGE SCALE GENOMIC DNA]</scope>
    <source>
        <strain evidence="1 2">NKC1-1</strain>
    </source>
</reference>
<dbReference type="Pfam" id="PF01312">
    <property type="entry name" value="Bac_export_2"/>
    <property type="match status" value="1"/>
</dbReference>
<sequence>MCAYKKQKRRTAAALTYRQAEDIAPVVKAKGHGSIAEDIIARAKESDVPVREDETLAELLEQLEVGTSIPADLYEVIAEVFAFIYKVDAEMKENP</sequence>
<name>A0A345BWS3_9BACI</name>
<dbReference type="RefSeq" id="WP_114371366.1">
    <property type="nucleotide sequence ID" value="NZ_CP031092.1"/>
</dbReference>
<accession>A0A345BWS3</accession>
<dbReference type="GO" id="GO:0009306">
    <property type="term" value="P:protein secretion"/>
    <property type="evidence" value="ECO:0007669"/>
    <property type="project" value="InterPro"/>
</dbReference>
<evidence type="ECO:0000313" key="2">
    <source>
        <dbReference type="Proteomes" id="UP000252100"/>
    </source>
</evidence>
<dbReference type="InterPro" id="IPR006135">
    <property type="entry name" value="T3SS_substrate_exporter"/>
</dbReference>
<evidence type="ECO:0000313" key="1">
    <source>
        <dbReference type="EMBL" id="AXF55404.1"/>
    </source>
</evidence>
<organism evidence="1 2">
    <name type="scientific">Salicibibacter kimchii</name>
    <dbReference type="NCBI Taxonomy" id="2099786"/>
    <lineage>
        <taxon>Bacteria</taxon>
        <taxon>Bacillati</taxon>
        <taxon>Bacillota</taxon>
        <taxon>Bacilli</taxon>
        <taxon>Bacillales</taxon>
        <taxon>Bacillaceae</taxon>
        <taxon>Salicibibacter</taxon>
    </lineage>
</organism>
<protein>
    <recommendedName>
        <fullName evidence="3">Flagellar biosynthesis protein FlhB</fullName>
    </recommendedName>
</protein>
<dbReference type="SUPFAM" id="SSF160544">
    <property type="entry name" value="EscU C-terminal domain-like"/>
    <property type="match status" value="1"/>
</dbReference>
<keyword evidence="2" id="KW-1185">Reference proteome</keyword>
<dbReference type="Proteomes" id="UP000252100">
    <property type="component" value="Chromosome"/>
</dbReference>
<dbReference type="OrthoDB" id="5244399at2"/>